<gene>
    <name evidence="1" type="ORF">DERYTH_LOCUS24877</name>
</gene>
<accession>A0A9N9P6F3</accession>
<sequence length="136" mass="15969">RHQSWHFLTSLEFDFIAFYKNFYGITFPEINAPPILYRFIRDFMLPVETCYLQGIGAIDQFESRNKSKSFFFIVIVIIKMIYGLDGRFTTTETNIDDFIEPIEKKIQESNFCVEVPVKHSSTSKSCSFSKDPMKHL</sequence>
<proteinExistence type="predicted"/>
<dbReference type="OrthoDB" id="428577at2759"/>
<feature type="non-terminal residue" evidence="1">
    <location>
        <position position="1"/>
    </location>
</feature>
<name>A0A9N9P6F3_9GLOM</name>
<dbReference type="Proteomes" id="UP000789405">
    <property type="component" value="Unassembled WGS sequence"/>
</dbReference>
<evidence type="ECO:0000313" key="1">
    <source>
        <dbReference type="EMBL" id="CAG8808409.1"/>
    </source>
</evidence>
<dbReference type="EMBL" id="CAJVPY010043726">
    <property type="protein sequence ID" value="CAG8808409.1"/>
    <property type="molecule type" value="Genomic_DNA"/>
</dbReference>
<comment type="caution">
    <text evidence="1">The sequence shown here is derived from an EMBL/GenBank/DDBJ whole genome shotgun (WGS) entry which is preliminary data.</text>
</comment>
<evidence type="ECO:0000313" key="2">
    <source>
        <dbReference type="Proteomes" id="UP000789405"/>
    </source>
</evidence>
<dbReference type="AlphaFoldDB" id="A0A9N9P6F3"/>
<organism evidence="1 2">
    <name type="scientific">Dentiscutata erythropus</name>
    <dbReference type="NCBI Taxonomy" id="1348616"/>
    <lineage>
        <taxon>Eukaryota</taxon>
        <taxon>Fungi</taxon>
        <taxon>Fungi incertae sedis</taxon>
        <taxon>Mucoromycota</taxon>
        <taxon>Glomeromycotina</taxon>
        <taxon>Glomeromycetes</taxon>
        <taxon>Diversisporales</taxon>
        <taxon>Gigasporaceae</taxon>
        <taxon>Dentiscutata</taxon>
    </lineage>
</organism>
<feature type="non-terminal residue" evidence="1">
    <location>
        <position position="136"/>
    </location>
</feature>
<keyword evidence="2" id="KW-1185">Reference proteome</keyword>
<reference evidence="1" key="1">
    <citation type="submission" date="2021-06" db="EMBL/GenBank/DDBJ databases">
        <authorList>
            <person name="Kallberg Y."/>
            <person name="Tangrot J."/>
            <person name="Rosling A."/>
        </authorList>
    </citation>
    <scope>NUCLEOTIDE SEQUENCE</scope>
    <source>
        <strain evidence="1">MA453B</strain>
    </source>
</reference>
<protein>
    <submittedName>
        <fullName evidence="1">18959_t:CDS:1</fullName>
    </submittedName>
</protein>